<evidence type="ECO:0000256" key="3">
    <source>
        <dbReference type="ARBA" id="ARBA00001522"/>
    </source>
</evidence>
<keyword evidence="11 18" id="KW-0808">Transferase</keyword>
<evidence type="ECO:0000256" key="9">
    <source>
        <dbReference type="ARBA" id="ARBA00012523"/>
    </source>
</evidence>
<evidence type="ECO:0000313" key="18">
    <source>
        <dbReference type="EMBL" id="MPM71478.1"/>
    </source>
</evidence>
<dbReference type="CDD" id="cd00544">
    <property type="entry name" value="CobU"/>
    <property type="match status" value="1"/>
</dbReference>
<evidence type="ECO:0000256" key="13">
    <source>
        <dbReference type="ARBA" id="ARBA00022777"/>
    </source>
</evidence>
<dbReference type="EMBL" id="VSSQ01024140">
    <property type="protein sequence ID" value="MPM71478.1"/>
    <property type="molecule type" value="Genomic_DNA"/>
</dbReference>
<dbReference type="SUPFAM" id="SSF52540">
    <property type="entry name" value="P-loop containing nucleoside triphosphate hydrolases"/>
    <property type="match status" value="1"/>
</dbReference>
<dbReference type="NCBIfam" id="NF004469">
    <property type="entry name" value="PRK05800.1"/>
    <property type="match status" value="1"/>
</dbReference>
<dbReference type="GO" id="GO:0005525">
    <property type="term" value="F:GTP binding"/>
    <property type="evidence" value="ECO:0007669"/>
    <property type="project" value="UniProtKB-KW"/>
</dbReference>
<evidence type="ECO:0000256" key="8">
    <source>
        <dbReference type="ARBA" id="ARBA00012016"/>
    </source>
</evidence>
<comment type="catalytic activity">
    <reaction evidence="3">
        <text>adenosylcob(III)inamide + GTP = adenosylcob(III)inamide phosphate + GDP + H(+)</text>
        <dbReference type="Rhea" id="RHEA:15765"/>
        <dbReference type="ChEBI" id="CHEBI:2480"/>
        <dbReference type="ChEBI" id="CHEBI:15378"/>
        <dbReference type="ChEBI" id="CHEBI:37565"/>
        <dbReference type="ChEBI" id="CHEBI:58189"/>
        <dbReference type="ChEBI" id="CHEBI:58502"/>
        <dbReference type="EC" id="2.7.1.156"/>
    </reaction>
</comment>
<dbReference type="GO" id="GO:0043752">
    <property type="term" value="F:adenosylcobinamide kinase activity"/>
    <property type="evidence" value="ECO:0007669"/>
    <property type="project" value="UniProtKB-EC"/>
</dbReference>
<dbReference type="PANTHER" id="PTHR34848">
    <property type="match status" value="1"/>
</dbReference>
<evidence type="ECO:0000256" key="15">
    <source>
        <dbReference type="ARBA" id="ARBA00023134"/>
    </source>
</evidence>
<keyword evidence="10" id="KW-0169">Cobalamin biosynthesis</keyword>
<dbReference type="InterPro" id="IPR003203">
    <property type="entry name" value="CobU/CobP"/>
</dbReference>
<evidence type="ECO:0000256" key="14">
    <source>
        <dbReference type="ARBA" id="ARBA00022840"/>
    </source>
</evidence>
<comment type="pathway">
    <text evidence="6">Cofactor biosynthesis; adenosylcobalamin biosynthesis; adenosylcobalamin from cob(II)yrinate a,c-diamide: step 5/7.</text>
</comment>
<keyword evidence="13" id="KW-0418">Kinase</keyword>
<keyword evidence="14" id="KW-0067">ATP-binding</keyword>
<protein>
    <recommendedName>
        <fullName evidence="16">Adenosylcobinamide kinase</fullName>
        <ecNumber evidence="8">2.7.1.156</ecNumber>
        <ecNumber evidence="9">2.7.7.62</ecNumber>
    </recommendedName>
    <alternativeName>
        <fullName evidence="17">Adenosylcobinamide-phosphate guanylyltransferase</fullName>
    </alternativeName>
</protein>
<dbReference type="GO" id="GO:0005524">
    <property type="term" value="F:ATP binding"/>
    <property type="evidence" value="ECO:0007669"/>
    <property type="project" value="UniProtKB-KW"/>
</dbReference>
<evidence type="ECO:0000256" key="2">
    <source>
        <dbReference type="ARBA" id="ARBA00000711"/>
    </source>
</evidence>
<evidence type="ECO:0000256" key="10">
    <source>
        <dbReference type="ARBA" id="ARBA00022573"/>
    </source>
</evidence>
<evidence type="ECO:0000256" key="17">
    <source>
        <dbReference type="ARBA" id="ARBA00030571"/>
    </source>
</evidence>
<evidence type="ECO:0000256" key="7">
    <source>
        <dbReference type="ARBA" id="ARBA00007490"/>
    </source>
</evidence>
<dbReference type="Pfam" id="PF02283">
    <property type="entry name" value="CobU"/>
    <property type="match status" value="1"/>
</dbReference>
<keyword evidence="12" id="KW-0547">Nucleotide-binding</keyword>
<dbReference type="EC" id="2.7.7.62" evidence="9"/>
<proteinExistence type="inferred from homology"/>
<dbReference type="PANTHER" id="PTHR34848:SF1">
    <property type="entry name" value="BIFUNCTIONAL ADENOSYLCOBALAMIN BIOSYNTHESIS PROTEIN COBU"/>
    <property type="match status" value="1"/>
</dbReference>
<comment type="catalytic activity">
    <reaction evidence="1">
        <text>adenosylcob(III)inamide + ATP = adenosylcob(III)inamide phosphate + ADP + H(+)</text>
        <dbReference type="Rhea" id="RHEA:15769"/>
        <dbReference type="ChEBI" id="CHEBI:2480"/>
        <dbReference type="ChEBI" id="CHEBI:15378"/>
        <dbReference type="ChEBI" id="CHEBI:30616"/>
        <dbReference type="ChEBI" id="CHEBI:58502"/>
        <dbReference type="ChEBI" id="CHEBI:456216"/>
        <dbReference type="EC" id="2.7.1.156"/>
    </reaction>
</comment>
<gene>
    <name evidence="18" type="primary">cobU_12</name>
    <name evidence="18" type="ORF">SDC9_118443</name>
</gene>
<reference evidence="18" key="1">
    <citation type="submission" date="2019-08" db="EMBL/GenBank/DDBJ databases">
        <authorList>
            <person name="Kucharzyk K."/>
            <person name="Murdoch R.W."/>
            <person name="Higgins S."/>
            <person name="Loffler F."/>
        </authorList>
    </citation>
    <scope>NUCLEOTIDE SEQUENCE</scope>
</reference>
<evidence type="ECO:0000256" key="6">
    <source>
        <dbReference type="ARBA" id="ARBA00005159"/>
    </source>
</evidence>
<comment type="caution">
    <text evidence="18">The sequence shown here is derived from an EMBL/GenBank/DDBJ whole genome shotgun (WGS) entry which is preliminary data.</text>
</comment>
<evidence type="ECO:0000256" key="1">
    <source>
        <dbReference type="ARBA" id="ARBA00000312"/>
    </source>
</evidence>
<dbReference type="Gene3D" id="3.40.50.300">
    <property type="entry name" value="P-loop containing nucleotide triphosphate hydrolases"/>
    <property type="match status" value="1"/>
</dbReference>
<evidence type="ECO:0000256" key="4">
    <source>
        <dbReference type="ARBA" id="ARBA00003889"/>
    </source>
</evidence>
<evidence type="ECO:0000256" key="5">
    <source>
        <dbReference type="ARBA" id="ARBA00004692"/>
    </source>
</evidence>
<comment type="function">
    <text evidence="4">Catalyzes ATP-dependent phosphorylation of adenosylcobinamide and addition of GMP to adenosylcobinamide phosphate.</text>
</comment>
<evidence type="ECO:0000256" key="16">
    <source>
        <dbReference type="ARBA" id="ARBA00029570"/>
    </source>
</evidence>
<comment type="pathway">
    <text evidence="5">Cofactor biosynthesis; adenosylcobalamin biosynthesis; adenosylcobalamin from cob(II)yrinate a,c-diamide: step 6/7.</text>
</comment>
<comment type="similarity">
    <text evidence="7">Belongs to the CobU/CobP family.</text>
</comment>
<evidence type="ECO:0000256" key="12">
    <source>
        <dbReference type="ARBA" id="ARBA00022741"/>
    </source>
</evidence>
<dbReference type="GO" id="GO:0009236">
    <property type="term" value="P:cobalamin biosynthetic process"/>
    <property type="evidence" value="ECO:0007669"/>
    <property type="project" value="UniProtKB-KW"/>
</dbReference>
<comment type="catalytic activity">
    <reaction evidence="2">
        <text>adenosylcob(III)inamide phosphate + GTP + H(+) = adenosylcob(III)inamide-GDP + diphosphate</text>
        <dbReference type="Rhea" id="RHEA:22712"/>
        <dbReference type="ChEBI" id="CHEBI:15378"/>
        <dbReference type="ChEBI" id="CHEBI:33019"/>
        <dbReference type="ChEBI" id="CHEBI:37565"/>
        <dbReference type="ChEBI" id="CHEBI:58502"/>
        <dbReference type="ChEBI" id="CHEBI:60487"/>
        <dbReference type="EC" id="2.7.7.62"/>
    </reaction>
</comment>
<evidence type="ECO:0000256" key="11">
    <source>
        <dbReference type="ARBA" id="ARBA00022679"/>
    </source>
</evidence>
<organism evidence="18">
    <name type="scientific">bioreactor metagenome</name>
    <dbReference type="NCBI Taxonomy" id="1076179"/>
    <lineage>
        <taxon>unclassified sequences</taxon>
        <taxon>metagenomes</taxon>
        <taxon>ecological metagenomes</taxon>
    </lineage>
</organism>
<dbReference type="EC" id="2.7.1.156" evidence="8"/>
<name>A0A645C298_9ZZZZ</name>
<sequence length="193" mass="22098">MEQGKIILVTGGARSGKSTFAENLLNDKDDVLYIATSVITDEEMQDRVIKHKERRNPKWDTLEGYKNLAEKIENFDNKYMLLDCVTVMTTNTLFDQEQGLLSIGLDNEFDFISMEDVDKITALLKEEFKKLIEKSRELNRTLVLVTNEVGWGLVPEYKLGRIFRDTAGFINQYIGSLSDEVYLVCCGQPLKIK</sequence>
<keyword evidence="15" id="KW-0342">GTP-binding</keyword>
<dbReference type="AlphaFoldDB" id="A0A645C298"/>
<accession>A0A645C298</accession>
<dbReference type="InterPro" id="IPR027417">
    <property type="entry name" value="P-loop_NTPase"/>
</dbReference>
<dbReference type="GO" id="GO:0008820">
    <property type="term" value="F:cobinamide phosphate guanylyltransferase activity"/>
    <property type="evidence" value="ECO:0007669"/>
    <property type="project" value="UniProtKB-EC"/>
</dbReference>
<dbReference type="PIRSF" id="PIRSF006135">
    <property type="entry name" value="CobU"/>
    <property type="match status" value="1"/>
</dbReference>